<dbReference type="GO" id="GO:0007234">
    <property type="term" value="P:osmosensory signaling via phosphorelay pathway"/>
    <property type="evidence" value="ECO:0007669"/>
    <property type="project" value="TreeGrafter"/>
</dbReference>
<evidence type="ECO:0000256" key="2">
    <source>
        <dbReference type="ARBA" id="ARBA00004236"/>
    </source>
</evidence>
<dbReference type="Gene3D" id="3.30.565.10">
    <property type="entry name" value="Histidine kinase-like ATPase, C-terminal domain"/>
    <property type="match status" value="1"/>
</dbReference>
<dbReference type="InterPro" id="IPR036890">
    <property type="entry name" value="HATPase_C_sf"/>
</dbReference>
<dbReference type="RefSeq" id="WP_108344486.1">
    <property type="nucleotide sequence ID" value="NZ_PYXZ01000004.1"/>
</dbReference>
<evidence type="ECO:0000256" key="11">
    <source>
        <dbReference type="SAM" id="Phobius"/>
    </source>
</evidence>
<dbReference type="PANTHER" id="PTHR42878">
    <property type="entry name" value="TWO-COMPONENT HISTIDINE KINASE"/>
    <property type="match status" value="1"/>
</dbReference>
<dbReference type="GO" id="GO:0000156">
    <property type="term" value="F:phosphorelay response regulator activity"/>
    <property type="evidence" value="ECO:0007669"/>
    <property type="project" value="TreeGrafter"/>
</dbReference>
<evidence type="ECO:0000256" key="8">
    <source>
        <dbReference type="ARBA" id="ARBA00022840"/>
    </source>
</evidence>
<evidence type="ECO:0000256" key="1">
    <source>
        <dbReference type="ARBA" id="ARBA00000085"/>
    </source>
</evidence>
<dbReference type="Pfam" id="PF13188">
    <property type="entry name" value="PAS_8"/>
    <property type="match status" value="1"/>
</dbReference>
<dbReference type="PANTHER" id="PTHR42878:SF7">
    <property type="entry name" value="SENSOR HISTIDINE KINASE GLRK"/>
    <property type="match status" value="1"/>
</dbReference>
<evidence type="ECO:0000256" key="3">
    <source>
        <dbReference type="ARBA" id="ARBA00012438"/>
    </source>
</evidence>
<dbReference type="OrthoDB" id="5241402at2"/>
<dbReference type="PROSITE" id="PS50109">
    <property type="entry name" value="HIS_KIN"/>
    <property type="match status" value="1"/>
</dbReference>
<dbReference type="Proteomes" id="UP000244867">
    <property type="component" value="Unassembled WGS sequence"/>
</dbReference>
<comment type="catalytic activity">
    <reaction evidence="1">
        <text>ATP + protein L-histidine = ADP + protein N-phospho-L-histidine.</text>
        <dbReference type="EC" id="2.7.13.3"/>
    </reaction>
</comment>
<dbReference type="PROSITE" id="PS51257">
    <property type="entry name" value="PROKAR_LIPOPROTEIN"/>
    <property type="match status" value="1"/>
</dbReference>
<dbReference type="InterPro" id="IPR005467">
    <property type="entry name" value="His_kinase_dom"/>
</dbReference>
<dbReference type="InterPro" id="IPR050351">
    <property type="entry name" value="BphY/WalK/GraS-like"/>
</dbReference>
<feature type="transmembrane region" description="Helical" evidence="11">
    <location>
        <begin position="121"/>
        <end position="143"/>
    </location>
</feature>
<gene>
    <name evidence="13" type="ORF">C7S10_10980</name>
</gene>
<dbReference type="Gene3D" id="1.10.287.130">
    <property type="match status" value="1"/>
</dbReference>
<name>A0A2R7YX20_9ACTN</name>
<dbReference type="InterPro" id="IPR000014">
    <property type="entry name" value="PAS"/>
</dbReference>
<feature type="transmembrane region" description="Helical" evidence="11">
    <location>
        <begin position="217"/>
        <end position="243"/>
    </location>
</feature>
<dbReference type="CDD" id="cd00075">
    <property type="entry name" value="HATPase"/>
    <property type="match status" value="1"/>
</dbReference>
<dbReference type="InterPro" id="IPR036097">
    <property type="entry name" value="HisK_dim/P_sf"/>
</dbReference>
<dbReference type="EMBL" id="PYXZ01000004">
    <property type="protein sequence ID" value="PUA80918.1"/>
    <property type="molecule type" value="Genomic_DNA"/>
</dbReference>
<dbReference type="SUPFAM" id="SSF55874">
    <property type="entry name" value="ATPase domain of HSP90 chaperone/DNA topoisomerase II/histidine kinase"/>
    <property type="match status" value="1"/>
</dbReference>
<dbReference type="GO" id="GO:0005886">
    <property type="term" value="C:plasma membrane"/>
    <property type="evidence" value="ECO:0007669"/>
    <property type="project" value="UniProtKB-SubCell"/>
</dbReference>
<evidence type="ECO:0000259" key="12">
    <source>
        <dbReference type="PROSITE" id="PS50109"/>
    </source>
</evidence>
<reference evidence="13 14" key="1">
    <citation type="submission" date="2018-03" db="EMBL/GenBank/DDBJ databases">
        <authorList>
            <person name="Keele B.F."/>
        </authorList>
    </citation>
    <scope>NUCLEOTIDE SEQUENCE [LARGE SCALE GENOMIC DNA]</scope>
    <source>
        <strain evidence="13 14">IB-3</strain>
    </source>
</reference>
<protein>
    <recommendedName>
        <fullName evidence="10">Sensor-like histidine kinase SenX3</fullName>
        <ecNumber evidence="3">2.7.13.3</ecNumber>
    </recommendedName>
</protein>
<dbReference type="SMART" id="SM00388">
    <property type="entry name" value="HisKA"/>
    <property type="match status" value="1"/>
</dbReference>
<feature type="transmembrane region" description="Helical" evidence="11">
    <location>
        <begin position="88"/>
        <end position="109"/>
    </location>
</feature>
<keyword evidence="11" id="KW-0472">Membrane</keyword>
<feature type="transmembrane region" description="Helical" evidence="11">
    <location>
        <begin position="264"/>
        <end position="287"/>
    </location>
</feature>
<sequence>MRKALGSDRRVWFVMACWVVGCVLALGQAHDPGVPTELWPPIGIGFVGLTLLWDGDGRPGRGALVATAAMAAVFVVVGLAFSNPPDQVLLMALLNLAAVWATTVIYLRVKGSPGWAPRGARSLASIAGAAVLAATPVSLLGGFSGQPALELTPLTLWWIIRSSMFAFIGAATFLTFFHGDLSRWRRLPRPSRTGLGLLVPVSLACMYVVYLDPDLPLSWFLLIPAVWAGVMLSPFAAGIHALMQSLAAGVLAFTEADRFSYVGFLPSSLIIDLLLVASTFITMQIALLRDERERALAAERAQRRQADAQSTLLGQVFDSMTDGMMLFNDGALVRHNPSARHLLGRPLPARPAEGWASYLGLSSVEGRPLDEPDLPGTAGLRRHRSTVTIDHDRSKRLLEISSWPISGDDILVLLTDVTNQRHRLDELSRFAGIVSHDLRTPLTSLHGWLEMAHEAAENGEDVAPLLKRAEASSRRMERVIGGWINYTVVREGGLTPEPVPISELVGEAGESSSEDSPGTLRITNHAPHLVRADRVLGRQLFGNLIGNAVKFARPGEPAHVEITSREDDEPGWIRIEVADRGVGLTPGEEELIFEEFHRDPQQAQGVEGTGLGLSLCRTIVTRHGGSIVAFTNDHGGATFSMTLPAATPPG</sequence>
<dbReference type="InterPro" id="IPR004358">
    <property type="entry name" value="Sig_transdc_His_kin-like_C"/>
</dbReference>
<evidence type="ECO:0000313" key="14">
    <source>
        <dbReference type="Proteomes" id="UP000244867"/>
    </source>
</evidence>
<dbReference type="InterPro" id="IPR003594">
    <property type="entry name" value="HATPase_dom"/>
</dbReference>
<keyword evidence="8" id="KW-0067">ATP-binding</keyword>
<keyword evidence="6" id="KW-0547">Nucleotide-binding</keyword>
<keyword evidence="11" id="KW-1133">Transmembrane helix</keyword>
<dbReference type="Gene3D" id="3.30.450.20">
    <property type="entry name" value="PAS domain"/>
    <property type="match status" value="1"/>
</dbReference>
<feature type="transmembrane region" description="Helical" evidence="11">
    <location>
        <begin position="193"/>
        <end position="211"/>
    </location>
</feature>
<evidence type="ECO:0000256" key="4">
    <source>
        <dbReference type="ARBA" id="ARBA00022553"/>
    </source>
</evidence>
<evidence type="ECO:0000256" key="9">
    <source>
        <dbReference type="ARBA" id="ARBA00023012"/>
    </source>
</evidence>
<dbReference type="GO" id="GO:0030295">
    <property type="term" value="F:protein kinase activator activity"/>
    <property type="evidence" value="ECO:0007669"/>
    <property type="project" value="TreeGrafter"/>
</dbReference>
<feature type="transmembrane region" description="Helical" evidence="11">
    <location>
        <begin position="62"/>
        <end position="82"/>
    </location>
</feature>
<keyword evidence="5" id="KW-0808">Transferase</keyword>
<dbReference type="AlphaFoldDB" id="A0A2R7YX20"/>
<evidence type="ECO:0000256" key="7">
    <source>
        <dbReference type="ARBA" id="ARBA00022777"/>
    </source>
</evidence>
<feature type="transmembrane region" description="Helical" evidence="11">
    <location>
        <begin position="39"/>
        <end position="55"/>
    </location>
</feature>
<keyword evidence="9" id="KW-0902">Two-component regulatory system</keyword>
<dbReference type="Pfam" id="PF00512">
    <property type="entry name" value="HisKA"/>
    <property type="match status" value="1"/>
</dbReference>
<dbReference type="CDD" id="cd00082">
    <property type="entry name" value="HisKA"/>
    <property type="match status" value="1"/>
</dbReference>
<evidence type="ECO:0000256" key="6">
    <source>
        <dbReference type="ARBA" id="ARBA00022741"/>
    </source>
</evidence>
<proteinExistence type="predicted"/>
<accession>A0A2R7YX20</accession>
<dbReference type="PRINTS" id="PR00344">
    <property type="entry name" value="BCTRLSENSOR"/>
</dbReference>
<dbReference type="EC" id="2.7.13.3" evidence="3"/>
<feature type="domain" description="Histidine kinase" evidence="12">
    <location>
        <begin position="433"/>
        <end position="647"/>
    </location>
</feature>
<comment type="subcellular location">
    <subcellularLocation>
        <location evidence="2">Cell membrane</location>
    </subcellularLocation>
</comment>
<keyword evidence="7" id="KW-0418">Kinase</keyword>
<feature type="transmembrane region" description="Helical" evidence="11">
    <location>
        <begin position="155"/>
        <end position="181"/>
    </location>
</feature>
<organism evidence="13 14">
    <name type="scientific">Nocardioides currus</name>
    <dbReference type="NCBI Taxonomy" id="2133958"/>
    <lineage>
        <taxon>Bacteria</taxon>
        <taxon>Bacillati</taxon>
        <taxon>Actinomycetota</taxon>
        <taxon>Actinomycetes</taxon>
        <taxon>Propionibacteriales</taxon>
        <taxon>Nocardioidaceae</taxon>
        <taxon>Nocardioides</taxon>
    </lineage>
</organism>
<dbReference type="SUPFAM" id="SSF47384">
    <property type="entry name" value="Homodimeric domain of signal transducing histidine kinase"/>
    <property type="match status" value="1"/>
</dbReference>
<evidence type="ECO:0000256" key="5">
    <source>
        <dbReference type="ARBA" id="ARBA00022679"/>
    </source>
</evidence>
<evidence type="ECO:0000313" key="13">
    <source>
        <dbReference type="EMBL" id="PUA80918.1"/>
    </source>
</evidence>
<dbReference type="SMART" id="SM00387">
    <property type="entry name" value="HATPase_c"/>
    <property type="match status" value="1"/>
</dbReference>
<dbReference type="GO" id="GO:0000155">
    <property type="term" value="F:phosphorelay sensor kinase activity"/>
    <property type="evidence" value="ECO:0007669"/>
    <property type="project" value="InterPro"/>
</dbReference>
<keyword evidence="4" id="KW-0597">Phosphoprotein</keyword>
<dbReference type="InterPro" id="IPR003661">
    <property type="entry name" value="HisK_dim/P_dom"/>
</dbReference>
<keyword evidence="14" id="KW-1185">Reference proteome</keyword>
<comment type="caution">
    <text evidence="13">The sequence shown here is derived from an EMBL/GenBank/DDBJ whole genome shotgun (WGS) entry which is preliminary data.</text>
</comment>
<dbReference type="GO" id="GO:0005524">
    <property type="term" value="F:ATP binding"/>
    <property type="evidence" value="ECO:0007669"/>
    <property type="project" value="UniProtKB-KW"/>
</dbReference>
<dbReference type="Pfam" id="PF02518">
    <property type="entry name" value="HATPase_c"/>
    <property type="match status" value="1"/>
</dbReference>
<keyword evidence="11" id="KW-0812">Transmembrane</keyword>
<evidence type="ECO:0000256" key="10">
    <source>
        <dbReference type="ARBA" id="ARBA00039401"/>
    </source>
</evidence>